<dbReference type="EMBL" id="QNGE01002809">
    <property type="protein sequence ID" value="KAA3674952.1"/>
    <property type="molecule type" value="Genomic_DNA"/>
</dbReference>
<dbReference type="Proteomes" id="UP000324629">
    <property type="component" value="Unassembled WGS sequence"/>
</dbReference>
<dbReference type="Pfam" id="PF04991">
    <property type="entry name" value="LicD"/>
    <property type="match status" value="1"/>
</dbReference>
<sequence>MRPKHLVVVFVILAIFMLWIYFSERSFLVYKFLVYTPNDAVYLDRFIVRPYWNEQQMSRLPDLTRVKWPTVLSATYPAGQRYKNGTVKPLPEVFKPVMSLAQRNLCKRMLKMIAHMLFANGFGNRFMLYGGTLLGSYRHHDFIPWDDDVDLVVDETIRPKLQQLLKSFEPDYQLVKQSKRDKFFTKLLNVSNEEEDLEFSRQSSEYSWGWPYIDIGYYQINDTHLCEIGESYGKQYCWPPSVVFPLRFRPLGPNWYPTPFDTLTFIRMTYIMDGKCVVFGYSHVLEGAGPSGSVECSQLGADYAFVDRIGTSAKLYTWDEGISTNELVPIEESLIISGVPLQGKRVIHSVRLPGLKHELLADMYGLFQYK</sequence>
<comment type="caution">
    <text evidence="3">The sequence shown here is derived from an EMBL/GenBank/DDBJ whole genome shotgun (WGS) entry which is preliminary data.</text>
</comment>
<reference evidence="3 4" key="1">
    <citation type="journal article" date="2019" name="Gigascience">
        <title>Whole-genome sequence of the oriental lung fluke Paragonimus westermani.</title>
        <authorList>
            <person name="Oey H."/>
            <person name="Zakrzewski M."/>
            <person name="Narain K."/>
            <person name="Devi K.R."/>
            <person name="Agatsuma T."/>
            <person name="Nawaratna S."/>
            <person name="Gobert G.N."/>
            <person name="Jones M.K."/>
            <person name="Ragan M.A."/>
            <person name="McManus D.P."/>
            <person name="Krause L."/>
        </authorList>
    </citation>
    <scope>NUCLEOTIDE SEQUENCE [LARGE SCALE GENOMIC DNA]</scope>
    <source>
        <strain evidence="3 4">IND2009</strain>
    </source>
</reference>
<dbReference type="InterPro" id="IPR007074">
    <property type="entry name" value="LicD/FKTN/FKRP_NTP_transf"/>
</dbReference>
<keyword evidence="1" id="KW-0472">Membrane</keyword>
<proteinExistence type="predicted"/>
<keyword evidence="1" id="KW-0812">Transmembrane</keyword>
<evidence type="ECO:0000256" key="1">
    <source>
        <dbReference type="SAM" id="Phobius"/>
    </source>
</evidence>
<evidence type="ECO:0000259" key="2">
    <source>
        <dbReference type="Pfam" id="PF04991"/>
    </source>
</evidence>
<dbReference type="GO" id="GO:0009100">
    <property type="term" value="P:glycoprotein metabolic process"/>
    <property type="evidence" value="ECO:0007669"/>
    <property type="project" value="UniProtKB-ARBA"/>
</dbReference>
<gene>
    <name evidence="3" type="ORF">DEA37_0001258</name>
</gene>
<evidence type="ECO:0000313" key="3">
    <source>
        <dbReference type="EMBL" id="KAA3674952.1"/>
    </source>
</evidence>
<feature type="domain" description="LicD/FKTN/FKRP nucleotidyltransferase" evidence="2">
    <location>
        <begin position="126"/>
        <end position="191"/>
    </location>
</feature>
<keyword evidence="4" id="KW-1185">Reference proteome</keyword>
<feature type="transmembrane region" description="Helical" evidence="1">
    <location>
        <begin position="6"/>
        <end position="22"/>
    </location>
</feature>
<dbReference type="PANTHER" id="PTHR13627:SF31">
    <property type="entry name" value="RIBITOL 5-PHOSPHATE TRANSFERASE FKRP"/>
    <property type="match status" value="1"/>
</dbReference>
<organism evidence="3 4">
    <name type="scientific">Paragonimus westermani</name>
    <dbReference type="NCBI Taxonomy" id="34504"/>
    <lineage>
        <taxon>Eukaryota</taxon>
        <taxon>Metazoa</taxon>
        <taxon>Spiralia</taxon>
        <taxon>Lophotrochozoa</taxon>
        <taxon>Platyhelminthes</taxon>
        <taxon>Trematoda</taxon>
        <taxon>Digenea</taxon>
        <taxon>Plagiorchiida</taxon>
        <taxon>Troglotremata</taxon>
        <taxon>Troglotrematidae</taxon>
        <taxon>Paragonimus</taxon>
    </lineage>
</organism>
<accession>A0A5J4NHI0</accession>
<dbReference type="PANTHER" id="PTHR13627">
    <property type="entry name" value="FUKUTIN RELATED PROTEIN"/>
    <property type="match status" value="1"/>
</dbReference>
<dbReference type="InterPro" id="IPR052613">
    <property type="entry name" value="LicD_transferase"/>
</dbReference>
<keyword evidence="1" id="KW-1133">Transmembrane helix</keyword>
<protein>
    <recommendedName>
        <fullName evidence="2">LicD/FKTN/FKRP nucleotidyltransferase domain-containing protein</fullName>
    </recommendedName>
</protein>
<name>A0A5J4NHI0_9TREM</name>
<evidence type="ECO:0000313" key="4">
    <source>
        <dbReference type="Proteomes" id="UP000324629"/>
    </source>
</evidence>
<dbReference type="AlphaFoldDB" id="A0A5J4NHI0"/>